<dbReference type="PANTHER" id="PTHR42852">
    <property type="entry name" value="THIOL:DISULFIDE INTERCHANGE PROTEIN DSBE"/>
    <property type="match status" value="1"/>
</dbReference>
<dbReference type="PANTHER" id="PTHR42852:SF18">
    <property type="entry name" value="CHROMOSOME UNDETERMINED SCAFFOLD_47, WHOLE GENOME SHOTGUN SEQUENCE"/>
    <property type="match status" value="1"/>
</dbReference>
<dbReference type="InterPro" id="IPR050553">
    <property type="entry name" value="Thioredoxin_ResA/DsbE_sf"/>
</dbReference>
<reference evidence="3" key="1">
    <citation type="submission" date="2024-07" db="EMBL/GenBank/DDBJ databases">
        <title>Complete genome sequence of Verrucomicrobiaceae bacterium NT6N.</title>
        <authorList>
            <person name="Huang C."/>
            <person name="Takami H."/>
            <person name="Hamasaki K."/>
        </authorList>
    </citation>
    <scope>NUCLEOTIDE SEQUENCE</scope>
    <source>
        <strain evidence="3">NT6N</strain>
    </source>
</reference>
<dbReference type="EMBL" id="AP026866">
    <property type="protein sequence ID" value="BDS07811.1"/>
    <property type="molecule type" value="Genomic_DNA"/>
</dbReference>
<proteinExistence type="predicted"/>
<feature type="chain" id="PRO_5043792850" description="Thioredoxin domain-containing protein" evidence="1">
    <location>
        <begin position="32"/>
        <end position="383"/>
    </location>
</feature>
<dbReference type="CDD" id="cd02966">
    <property type="entry name" value="TlpA_like_family"/>
    <property type="match status" value="1"/>
</dbReference>
<dbReference type="Gene3D" id="3.40.30.10">
    <property type="entry name" value="Glutaredoxin"/>
    <property type="match status" value="1"/>
</dbReference>
<dbReference type="InterPro" id="IPR036249">
    <property type="entry name" value="Thioredoxin-like_sf"/>
</dbReference>
<sequence length="383" mass="41878">MKNYINSTAATLIALGVSLATSSLTLQTAQAQDAAIDKKPAALKVGDAIPANVFEGVTWVQGDPLKALNEPGKIYILECWATWCGPCIAAIPHVNDLHNKFADKGLVIVGMNVWEDGIEKAQNFVKKKGDGMSYRVAFSGGRKSAFADNIMKPAGITGIPRALVVKDGKLILNTHPARIDEALVSSLLDGSFDPVAHFKKQEQEAQAKKEFIAKLRPLQQAGDWAGVKKLAEGLEDDNSSKFSLLLRAAVMTSNWPDLIALRKDVQDGRFGKRLRPSMIDVSVARESKITEGAKSYSDIVLADDQKLEEDAKPRAVVEHHFTKARMMYMSGQTEGAKKELETAKQWLPKISDSRSKTFYDRLILGALKKVDEGSFPTLSGLLR</sequence>
<dbReference type="Pfam" id="PF08534">
    <property type="entry name" value="Redoxin"/>
    <property type="match status" value="1"/>
</dbReference>
<organism evidence="3">
    <name type="scientific">Oceaniferula spumae</name>
    <dbReference type="NCBI Taxonomy" id="2979115"/>
    <lineage>
        <taxon>Bacteria</taxon>
        <taxon>Pseudomonadati</taxon>
        <taxon>Verrucomicrobiota</taxon>
        <taxon>Verrucomicrobiia</taxon>
        <taxon>Verrucomicrobiales</taxon>
        <taxon>Verrucomicrobiaceae</taxon>
        <taxon>Oceaniferula</taxon>
    </lineage>
</organism>
<dbReference type="InterPro" id="IPR013766">
    <property type="entry name" value="Thioredoxin_domain"/>
</dbReference>
<dbReference type="InterPro" id="IPR013740">
    <property type="entry name" value="Redoxin"/>
</dbReference>
<gene>
    <name evidence="3" type="ORF">NT6N_28510</name>
</gene>
<feature type="domain" description="Thioredoxin" evidence="2">
    <location>
        <begin position="43"/>
        <end position="193"/>
    </location>
</feature>
<dbReference type="GO" id="GO:0016491">
    <property type="term" value="F:oxidoreductase activity"/>
    <property type="evidence" value="ECO:0007669"/>
    <property type="project" value="InterPro"/>
</dbReference>
<dbReference type="KEGG" id="osu:NT6N_28510"/>
<feature type="signal peptide" evidence="1">
    <location>
        <begin position="1"/>
        <end position="31"/>
    </location>
</feature>
<dbReference type="PROSITE" id="PS51352">
    <property type="entry name" value="THIOREDOXIN_2"/>
    <property type="match status" value="1"/>
</dbReference>
<evidence type="ECO:0000313" key="3">
    <source>
        <dbReference type="EMBL" id="BDS07811.1"/>
    </source>
</evidence>
<evidence type="ECO:0000259" key="2">
    <source>
        <dbReference type="PROSITE" id="PS51352"/>
    </source>
</evidence>
<name>A0AAT9FP57_9BACT</name>
<keyword evidence="1" id="KW-0732">Signal</keyword>
<dbReference type="SUPFAM" id="SSF52833">
    <property type="entry name" value="Thioredoxin-like"/>
    <property type="match status" value="1"/>
</dbReference>
<evidence type="ECO:0000256" key="1">
    <source>
        <dbReference type="SAM" id="SignalP"/>
    </source>
</evidence>
<accession>A0AAT9FP57</accession>
<protein>
    <recommendedName>
        <fullName evidence="2">Thioredoxin domain-containing protein</fullName>
    </recommendedName>
</protein>
<dbReference type="AlphaFoldDB" id="A0AAT9FP57"/>